<protein>
    <submittedName>
        <fullName evidence="2">Glycosyltransferase</fullName>
        <ecNumber evidence="2">2.4.-.-</ecNumber>
    </submittedName>
</protein>
<feature type="domain" description="Glycosyltransferase 2-like" evidence="1">
    <location>
        <begin position="23"/>
        <end position="120"/>
    </location>
</feature>
<gene>
    <name evidence="2" type="ORF">Q2T41_09795</name>
</gene>
<keyword evidence="2" id="KW-0328">Glycosyltransferase</keyword>
<evidence type="ECO:0000313" key="2">
    <source>
        <dbReference type="EMBL" id="MDO1512946.1"/>
    </source>
</evidence>
<reference evidence="2" key="1">
    <citation type="journal article" date="2014" name="Int. J. Syst. Evol. Microbiol.">
        <title>Complete genome of a new Firmicutes species belonging to the dominant human colonic microbiota ('Ruminococcus bicirculans') reveals two chromosomes and a selective capacity to utilize plant glucans.</title>
        <authorList>
            <consortium name="NISC Comparative Sequencing Program"/>
            <person name="Wegmann U."/>
            <person name="Louis P."/>
            <person name="Goesmann A."/>
            <person name="Henrissat B."/>
            <person name="Duncan S.H."/>
            <person name="Flint H.J."/>
        </authorList>
    </citation>
    <scope>NUCLEOTIDE SEQUENCE</scope>
    <source>
        <strain evidence="2">CECT 8869</strain>
    </source>
</reference>
<dbReference type="EMBL" id="JAUKUC010000001">
    <property type="protein sequence ID" value="MDO1512946.1"/>
    <property type="molecule type" value="Genomic_DNA"/>
</dbReference>
<proteinExistence type="predicted"/>
<dbReference type="InterPro" id="IPR029044">
    <property type="entry name" value="Nucleotide-diphossugar_trans"/>
</dbReference>
<dbReference type="RefSeq" id="WP_304435930.1">
    <property type="nucleotide sequence ID" value="NZ_JAUKUC010000001.1"/>
</dbReference>
<keyword evidence="2" id="KW-0808">Transferase</keyword>
<dbReference type="GO" id="GO:0016757">
    <property type="term" value="F:glycosyltransferase activity"/>
    <property type="evidence" value="ECO:0007669"/>
    <property type="project" value="UniProtKB-KW"/>
</dbReference>
<accession>A0ABT8RPZ4</accession>
<evidence type="ECO:0000313" key="3">
    <source>
        <dbReference type="Proteomes" id="UP001168579"/>
    </source>
</evidence>
<reference evidence="2" key="2">
    <citation type="submission" date="2023-06" db="EMBL/GenBank/DDBJ databases">
        <authorList>
            <person name="Lucena T."/>
            <person name="Sun Q."/>
        </authorList>
    </citation>
    <scope>NUCLEOTIDE SEQUENCE</scope>
    <source>
        <strain evidence="2">CECT 8869</strain>
    </source>
</reference>
<dbReference type="EC" id="2.4.-.-" evidence="2"/>
<dbReference type="Pfam" id="PF00535">
    <property type="entry name" value="Glycos_transf_2"/>
    <property type="match status" value="1"/>
</dbReference>
<dbReference type="Gene3D" id="3.90.550.10">
    <property type="entry name" value="Spore Coat Polysaccharide Biosynthesis Protein SpsA, Chain A"/>
    <property type="match status" value="1"/>
</dbReference>
<dbReference type="SUPFAM" id="SSF53448">
    <property type="entry name" value="Nucleotide-diphospho-sugar transferases"/>
    <property type="match status" value="1"/>
</dbReference>
<comment type="caution">
    <text evidence="2">The sequence shown here is derived from an EMBL/GenBank/DDBJ whole genome shotgun (WGS) entry which is preliminary data.</text>
</comment>
<name>A0ABT8RPZ4_9FLAO</name>
<dbReference type="InterPro" id="IPR001173">
    <property type="entry name" value="Glyco_trans_2-like"/>
</dbReference>
<organism evidence="2 3">
    <name type="scientific">Maribacter confluentis</name>
    <dbReference type="NCBI Taxonomy" id="1656093"/>
    <lineage>
        <taxon>Bacteria</taxon>
        <taxon>Pseudomonadati</taxon>
        <taxon>Bacteroidota</taxon>
        <taxon>Flavobacteriia</taxon>
        <taxon>Flavobacteriales</taxon>
        <taxon>Flavobacteriaceae</taxon>
        <taxon>Maribacter</taxon>
    </lineage>
</organism>
<sequence length="285" mass="33700">MNNFIESLCVIVVLYKNTLEESDSFKSILKMNKNGEALSVYIYDNSPYPQKIKKYDNLNIYYTHDEKNSGISKAYNSGAKFAKEKEKKWILVLDQDTKLPDSLLNEFEKAIKKHSNIFLFVPKLVLRDGRIFSPFKYRFKRGFHLKKIDSGIHRLTEYAPVNSGMLISIQAFFDSGGYNNKVKLDFSDFQFIERFRKKFFKFCLIEAECLQDFSDDNISVSSQINRFKFFCEGALNIEKHSFFDKLQYHMIVITRAVKLTIRYKKIIFFVIYFRDFFLNSLLINK</sequence>
<dbReference type="Proteomes" id="UP001168579">
    <property type="component" value="Unassembled WGS sequence"/>
</dbReference>
<keyword evidence="3" id="KW-1185">Reference proteome</keyword>
<evidence type="ECO:0000259" key="1">
    <source>
        <dbReference type="Pfam" id="PF00535"/>
    </source>
</evidence>